<sequence>MEHFTPHLTALFEGYYSKFSLPSGAHIALIICTVPNATTHPPHMVSFTYYPVTGTPIFQREHWVPDIQRIRTGPDHAFELRVPGLGSMSCDADSTTTYDFSCDAWTLQGMTASRTPWSPTKATPEGWLVNLPLPLHWHVHSLSSSCAFVLHIPSLHLPRSDQKGRATVHQEKNWASSFPASHIWIQARSSSGSGVCLAGGKILGSTAYILGYRSPDLNIDFAPPFALAIPMFRFSPFMDVDLDWESRAFSISVAGVWRKVVLRAAAPKETGWFGLGAPFREGHRRNFCTESFLAGVEVEVWERGWLWGAWRKTKMERFEKASLEFGGGYYPDRGVKRE</sequence>
<dbReference type="GO" id="GO:0009976">
    <property type="term" value="F:tocopherol cyclase activity"/>
    <property type="evidence" value="ECO:0007669"/>
    <property type="project" value="InterPro"/>
</dbReference>
<dbReference type="AlphaFoldDB" id="A0A6A6WSQ4"/>
<dbReference type="OrthoDB" id="5421239at2759"/>
<keyword evidence="2" id="KW-1185">Reference proteome</keyword>
<evidence type="ECO:0000313" key="1">
    <source>
        <dbReference type="EMBL" id="KAF2786958.1"/>
    </source>
</evidence>
<organism evidence="1 2">
    <name type="scientific">Melanomma pulvis-pyrius CBS 109.77</name>
    <dbReference type="NCBI Taxonomy" id="1314802"/>
    <lineage>
        <taxon>Eukaryota</taxon>
        <taxon>Fungi</taxon>
        <taxon>Dikarya</taxon>
        <taxon>Ascomycota</taxon>
        <taxon>Pezizomycotina</taxon>
        <taxon>Dothideomycetes</taxon>
        <taxon>Pleosporomycetidae</taxon>
        <taxon>Pleosporales</taxon>
        <taxon>Melanommataceae</taxon>
        <taxon>Melanomma</taxon>
    </lineage>
</organism>
<protein>
    <submittedName>
        <fullName evidence="1">Uncharacterized protein</fullName>
    </submittedName>
</protein>
<dbReference type="PANTHER" id="PTHR35309">
    <property type="match status" value="1"/>
</dbReference>
<reference evidence="1" key="1">
    <citation type="journal article" date="2020" name="Stud. Mycol.">
        <title>101 Dothideomycetes genomes: a test case for predicting lifestyles and emergence of pathogens.</title>
        <authorList>
            <person name="Haridas S."/>
            <person name="Albert R."/>
            <person name="Binder M."/>
            <person name="Bloem J."/>
            <person name="Labutti K."/>
            <person name="Salamov A."/>
            <person name="Andreopoulos B."/>
            <person name="Baker S."/>
            <person name="Barry K."/>
            <person name="Bills G."/>
            <person name="Bluhm B."/>
            <person name="Cannon C."/>
            <person name="Castanera R."/>
            <person name="Culley D."/>
            <person name="Daum C."/>
            <person name="Ezra D."/>
            <person name="Gonzalez J."/>
            <person name="Henrissat B."/>
            <person name="Kuo A."/>
            <person name="Liang C."/>
            <person name="Lipzen A."/>
            <person name="Lutzoni F."/>
            <person name="Magnuson J."/>
            <person name="Mondo S."/>
            <person name="Nolan M."/>
            <person name="Ohm R."/>
            <person name="Pangilinan J."/>
            <person name="Park H.-J."/>
            <person name="Ramirez L."/>
            <person name="Alfaro M."/>
            <person name="Sun H."/>
            <person name="Tritt A."/>
            <person name="Yoshinaga Y."/>
            <person name="Zwiers L.-H."/>
            <person name="Turgeon B."/>
            <person name="Goodwin S."/>
            <person name="Spatafora J."/>
            <person name="Crous P."/>
            <person name="Grigoriev I."/>
        </authorList>
    </citation>
    <scope>NUCLEOTIDE SEQUENCE</scope>
    <source>
        <strain evidence="1">CBS 109.77</strain>
    </source>
</reference>
<accession>A0A6A6WSQ4</accession>
<evidence type="ECO:0000313" key="2">
    <source>
        <dbReference type="Proteomes" id="UP000799757"/>
    </source>
</evidence>
<proteinExistence type="predicted"/>
<dbReference type="Proteomes" id="UP000799757">
    <property type="component" value="Unassembled WGS sequence"/>
</dbReference>
<name>A0A6A6WSQ4_9PLEO</name>
<dbReference type="EMBL" id="MU002381">
    <property type="protein sequence ID" value="KAF2786958.1"/>
    <property type="molecule type" value="Genomic_DNA"/>
</dbReference>
<dbReference type="PANTHER" id="PTHR35309:SF4">
    <property type="entry name" value="TOCOPHEROL CYCLASE"/>
    <property type="match status" value="1"/>
</dbReference>
<gene>
    <name evidence="1" type="ORF">K505DRAFT_367773</name>
</gene>
<dbReference type="InterPro" id="IPR025893">
    <property type="entry name" value="Tocopherol_cyclase"/>
</dbReference>